<dbReference type="Gene3D" id="3.40.50.2300">
    <property type="match status" value="1"/>
</dbReference>
<dbReference type="eggNOG" id="COG0745">
    <property type="taxonomic scope" value="Bacteria"/>
</dbReference>
<dbReference type="InterPro" id="IPR011006">
    <property type="entry name" value="CheY-like_superfamily"/>
</dbReference>
<dbReference type="AlphaFoldDB" id="E0RQH0"/>
<dbReference type="HOGENOM" id="CLU_092045_0_0_12"/>
<dbReference type="Proteomes" id="UP000001296">
    <property type="component" value="Chromosome"/>
</dbReference>
<reference key="1">
    <citation type="submission" date="2009-08" db="EMBL/GenBank/DDBJ databases">
        <title>The genome sequence of Spirochaeta thermophila DSM6192.</title>
        <authorList>
            <person name="Angelov A."/>
            <person name="Mientus M."/>
            <person name="Wittenberg S."/>
            <person name="Lehmann R."/>
            <person name="Liesegang H."/>
            <person name="Daniel R."/>
            <person name="Liebl W."/>
        </authorList>
    </citation>
    <scope>NUCLEOTIDE SEQUENCE</scope>
    <source>
        <strain>DSM 6192</strain>
    </source>
</reference>
<proteinExistence type="predicted"/>
<keyword evidence="4" id="KW-0238">DNA-binding</keyword>
<sequence length="199" mass="22673">MAQRKMKVRTFSALEVANICGVVNQTAINWIKQGHLKGFTTPGGHYRVYLEDLLHFLEKRGMKIPLELQELADLNAGSILIIDDDRQLNNLLRRYLEKQFPGYTILQAFDGFEAGMLLARERPDLVLLDLDLPGINGHELCRRIKEESAWGAPVVFAITGLEGDREKQQILLEGADAFFRKPFEFEALASEIRKVFDNE</sequence>
<feature type="modified residue" description="4-aspartylphosphate" evidence="2">
    <location>
        <position position="129"/>
    </location>
</feature>
<dbReference type="PANTHER" id="PTHR44591:SF3">
    <property type="entry name" value="RESPONSE REGULATORY DOMAIN-CONTAINING PROTEIN"/>
    <property type="match status" value="1"/>
</dbReference>
<feature type="domain" description="Response regulatory" evidence="3">
    <location>
        <begin position="78"/>
        <end position="196"/>
    </location>
</feature>
<evidence type="ECO:0000256" key="1">
    <source>
        <dbReference type="ARBA" id="ARBA00022553"/>
    </source>
</evidence>
<evidence type="ECO:0000313" key="5">
    <source>
        <dbReference type="Proteomes" id="UP000001296"/>
    </source>
</evidence>
<dbReference type="RefSeq" id="WP_013314785.1">
    <property type="nucleotide sequence ID" value="NC_014484.1"/>
</dbReference>
<dbReference type="PaxDb" id="665571-STHERM_c20110"/>
<dbReference type="InterPro" id="IPR041657">
    <property type="entry name" value="HTH_17"/>
</dbReference>
<reference evidence="4 5" key="2">
    <citation type="journal article" date="2010" name="J. Bacteriol.">
        <title>Genome sequence of the polysaccharide-degrading, thermophilic anaerobe Spirochaeta thermophila DSM 6192.</title>
        <authorList>
            <person name="Angelov A."/>
            <person name="Liebl S."/>
            <person name="Ballschmiter M."/>
            <person name="Bomeke M."/>
            <person name="Lehmann R."/>
            <person name="Liesegang H."/>
            <person name="Daniel R."/>
            <person name="Liebl W."/>
        </authorList>
    </citation>
    <scope>NUCLEOTIDE SEQUENCE [LARGE SCALE GENOMIC DNA]</scope>
    <source>
        <strain evidence="5">ATCC 49972 / DSM 6192 / RI 19.B1</strain>
    </source>
</reference>
<keyword evidence="1 2" id="KW-0597">Phosphoprotein</keyword>
<dbReference type="PANTHER" id="PTHR44591">
    <property type="entry name" value="STRESS RESPONSE REGULATOR PROTEIN 1"/>
    <property type="match status" value="1"/>
</dbReference>
<protein>
    <submittedName>
        <fullName evidence="4">DNA-binding response regulator</fullName>
    </submittedName>
</protein>
<dbReference type="SMART" id="SM00448">
    <property type="entry name" value="REC"/>
    <property type="match status" value="1"/>
</dbReference>
<dbReference type="InterPro" id="IPR001789">
    <property type="entry name" value="Sig_transdc_resp-reg_receiver"/>
</dbReference>
<dbReference type="EMBL" id="CP001698">
    <property type="protein sequence ID" value="ADN02946.1"/>
    <property type="molecule type" value="Genomic_DNA"/>
</dbReference>
<dbReference type="KEGG" id="sta:STHERM_c20110"/>
<dbReference type="Pfam" id="PF00072">
    <property type="entry name" value="Response_reg"/>
    <property type="match status" value="1"/>
</dbReference>
<name>E0RQH0_WINT6</name>
<accession>E0RQH0</accession>
<dbReference type="Gene3D" id="1.10.1660.10">
    <property type="match status" value="1"/>
</dbReference>
<gene>
    <name evidence="4" type="ordered locus">STHERM_c20110</name>
</gene>
<organism evidence="4 5">
    <name type="scientific">Winmispira thermophila (strain ATCC 49972 / DSM 6192 / RI 19.B1)</name>
    <name type="common">Spirochaeta thermophila</name>
    <dbReference type="NCBI Taxonomy" id="665571"/>
    <lineage>
        <taxon>Bacteria</taxon>
        <taxon>Pseudomonadati</taxon>
        <taxon>Spirochaetota</taxon>
        <taxon>Spirochaetia</taxon>
        <taxon>Winmispirales</taxon>
        <taxon>Winmispiraceae</taxon>
        <taxon>Winmispira</taxon>
    </lineage>
</organism>
<dbReference type="Pfam" id="PF12728">
    <property type="entry name" value="HTH_17"/>
    <property type="match status" value="1"/>
</dbReference>
<dbReference type="InterPro" id="IPR050595">
    <property type="entry name" value="Bact_response_regulator"/>
</dbReference>
<dbReference type="PROSITE" id="PS50110">
    <property type="entry name" value="RESPONSE_REGULATORY"/>
    <property type="match status" value="1"/>
</dbReference>
<dbReference type="GO" id="GO:0003677">
    <property type="term" value="F:DNA binding"/>
    <property type="evidence" value="ECO:0007669"/>
    <property type="project" value="UniProtKB-KW"/>
</dbReference>
<evidence type="ECO:0000313" key="4">
    <source>
        <dbReference type="EMBL" id="ADN02946.1"/>
    </source>
</evidence>
<dbReference type="GO" id="GO:0000160">
    <property type="term" value="P:phosphorelay signal transduction system"/>
    <property type="evidence" value="ECO:0007669"/>
    <property type="project" value="InterPro"/>
</dbReference>
<evidence type="ECO:0000256" key="2">
    <source>
        <dbReference type="PROSITE-ProRule" id="PRU00169"/>
    </source>
</evidence>
<evidence type="ECO:0000259" key="3">
    <source>
        <dbReference type="PROSITE" id="PS50110"/>
    </source>
</evidence>
<dbReference type="SUPFAM" id="SSF52172">
    <property type="entry name" value="CheY-like"/>
    <property type="match status" value="1"/>
</dbReference>